<dbReference type="Pfam" id="PF02575">
    <property type="entry name" value="YbaB_DNA_bd"/>
    <property type="match status" value="1"/>
</dbReference>
<evidence type="ECO:0000313" key="1">
    <source>
        <dbReference type="EMBL" id="GAA2214679.1"/>
    </source>
</evidence>
<dbReference type="SUPFAM" id="SSF82607">
    <property type="entry name" value="YbaB-like"/>
    <property type="match status" value="1"/>
</dbReference>
<protein>
    <recommendedName>
        <fullName evidence="3">YbaB/EbfC DNA-binding family protein</fullName>
    </recommendedName>
</protein>
<dbReference type="EMBL" id="BAAAQX010000043">
    <property type="protein sequence ID" value="GAA2214679.1"/>
    <property type="molecule type" value="Genomic_DNA"/>
</dbReference>
<name>A0ABP5PSW2_9ACTN</name>
<comment type="caution">
    <text evidence="1">The sequence shown here is derived from an EMBL/GenBank/DDBJ whole genome shotgun (WGS) entry which is preliminary data.</text>
</comment>
<dbReference type="InterPro" id="IPR036894">
    <property type="entry name" value="YbaB-like_sf"/>
</dbReference>
<evidence type="ECO:0008006" key="3">
    <source>
        <dbReference type="Google" id="ProtNLM"/>
    </source>
</evidence>
<keyword evidence="2" id="KW-1185">Reference proteome</keyword>
<evidence type="ECO:0000313" key="2">
    <source>
        <dbReference type="Proteomes" id="UP001499843"/>
    </source>
</evidence>
<dbReference type="Gene3D" id="3.30.1310.10">
    <property type="entry name" value="Nucleoid-associated protein YbaB-like domain"/>
    <property type="match status" value="1"/>
</dbReference>
<organism evidence="1 2">
    <name type="scientific">Nonomuraea monospora</name>
    <dbReference type="NCBI Taxonomy" id="568818"/>
    <lineage>
        <taxon>Bacteria</taxon>
        <taxon>Bacillati</taxon>
        <taxon>Actinomycetota</taxon>
        <taxon>Actinomycetes</taxon>
        <taxon>Streptosporangiales</taxon>
        <taxon>Streptosporangiaceae</taxon>
        <taxon>Nonomuraea</taxon>
    </lineage>
</organism>
<gene>
    <name evidence="1" type="ORF">GCM10009850_101440</name>
</gene>
<accession>A0ABP5PSW2</accession>
<dbReference type="Proteomes" id="UP001499843">
    <property type="component" value="Unassembled WGS sequence"/>
</dbReference>
<reference evidence="2" key="1">
    <citation type="journal article" date="2019" name="Int. J. Syst. Evol. Microbiol.">
        <title>The Global Catalogue of Microorganisms (GCM) 10K type strain sequencing project: providing services to taxonomists for standard genome sequencing and annotation.</title>
        <authorList>
            <consortium name="The Broad Institute Genomics Platform"/>
            <consortium name="The Broad Institute Genome Sequencing Center for Infectious Disease"/>
            <person name="Wu L."/>
            <person name="Ma J."/>
        </authorList>
    </citation>
    <scope>NUCLEOTIDE SEQUENCE [LARGE SCALE GENOMIC DNA]</scope>
    <source>
        <strain evidence="2">JCM 16114</strain>
    </source>
</reference>
<sequence>MTESEGPMATSDEADFLDRFAELREVAAAANGLVKVEVDGTSDLVGLVIDPRAMRLPSEELAAAIREAFGRARAVAQERAMQAVPEALRQETPELTALLKGIEADARGNMNEILLAADELTARLDRLMRQGTRR</sequence>
<proteinExistence type="predicted"/>
<dbReference type="InterPro" id="IPR004401">
    <property type="entry name" value="YbaB/EbfC"/>
</dbReference>